<dbReference type="AlphaFoldDB" id="A0A5C7EHD8"/>
<keyword evidence="5 7" id="KW-0694">RNA-binding</keyword>
<comment type="catalytic activity">
    <reaction evidence="7">
        <text>RNA(n) + ATP = RNA(n)-3'-adenine ribonucleotide + diphosphate</text>
        <dbReference type="Rhea" id="RHEA:11332"/>
        <dbReference type="Rhea" id="RHEA-COMP:14527"/>
        <dbReference type="Rhea" id="RHEA-COMP:17347"/>
        <dbReference type="ChEBI" id="CHEBI:30616"/>
        <dbReference type="ChEBI" id="CHEBI:33019"/>
        <dbReference type="ChEBI" id="CHEBI:140395"/>
        <dbReference type="ChEBI" id="CHEBI:173115"/>
        <dbReference type="EC" id="2.7.7.19"/>
    </reaction>
</comment>
<dbReference type="RefSeq" id="WP_147800085.1">
    <property type="nucleotide sequence ID" value="NZ_VPFL01000013.1"/>
</dbReference>
<evidence type="ECO:0000256" key="4">
    <source>
        <dbReference type="ARBA" id="ARBA00022840"/>
    </source>
</evidence>
<dbReference type="Pfam" id="PF01743">
    <property type="entry name" value="PolyA_pol"/>
    <property type="match status" value="1"/>
</dbReference>
<comment type="caution">
    <text evidence="13">The sequence shown here is derived from an EMBL/GenBank/DDBJ whole genome shotgun (WGS) entry which is preliminary data.</text>
</comment>
<feature type="active site" evidence="7">
    <location>
        <position position="154"/>
    </location>
</feature>
<evidence type="ECO:0000256" key="7">
    <source>
        <dbReference type="HAMAP-Rule" id="MF_00957"/>
    </source>
</evidence>
<dbReference type="InterPro" id="IPR010206">
    <property type="entry name" value="PolA_pol_I"/>
</dbReference>
<dbReference type="PANTHER" id="PTHR43051">
    <property type="entry name" value="POLYNUCLEOTIDE ADENYLYLTRANSFERASE FAMILY PROTEIN"/>
    <property type="match status" value="1"/>
</dbReference>
<comment type="similarity">
    <text evidence="7 8">Belongs to the tRNA nucleotidyltransferase/poly(A) polymerase family.</text>
</comment>
<evidence type="ECO:0000256" key="8">
    <source>
        <dbReference type="RuleBase" id="RU003953"/>
    </source>
</evidence>
<evidence type="ECO:0000256" key="9">
    <source>
        <dbReference type="SAM" id="MobiDB-lite"/>
    </source>
</evidence>
<dbReference type="FunCoup" id="A0A5C7EHD8">
    <property type="interactions" value="283"/>
</dbReference>
<dbReference type="InterPro" id="IPR025866">
    <property type="entry name" value="PolyA_pol_arg_C_dom"/>
</dbReference>
<dbReference type="GO" id="GO:0005524">
    <property type="term" value="F:ATP binding"/>
    <property type="evidence" value="ECO:0007669"/>
    <property type="project" value="UniProtKB-UniRule"/>
</dbReference>
<dbReference type="InParanoid" id="A0A5C7EHD8"/>
<gene>
    <name evidence="7 13" type="primary">pcnB</name>
    <name evidence="13" type="ORF">FR698_10120</name>
</gene>
<comment type="function">
    <text evidence="7">Adds poly(A) tail to the 3' end of many RNAs, which usually targets these RNAs for decay. Plays a significant role in the global control of gene expression, through influencing the rate of transcript degradation, and in the general RNA quality control.</text>
</comment>
<feature type="compositionally biased region" description="Low complexity" evidence="9">
    <location>
        <begin position="443"/>
        <end position="454"/>
    </location>
</feature>
<keyword evidence="2 7" id="KW-0808">Transferase</keyword>
<evidence type="ECO:0000256" key="3">
    <source>
        <dbReference type="ARBA" id="ARBA00022741"/>
    </source>
</evidence>
<evidence type="ECO:0000259" key="12">
    <source>
        <dbReference type="Pfam" id="PF12627"/>
    </source>
</evidence>
<evidence type="ECO:0000259" key="11">
    <source>
        <dbReference type="Pfam" id="PF12626"/>
    </source>
</evidence>
<feature type="domain" description="tRNA nucleotidyltransferase/poly(A) polymerase RNA and SrmB- binding" evidence="12">
    <location>
        <begin position="213"/>
        <end position="273"/>
    </location>
</feature>
<dbReference type="SUPFAM" id="SSF81301">
    <property type="entry name" value="Nucleotidyltransferase"/>
    <property type="match status" value="1"/>
</dbReference>
<dbReference type="Pfam" id="PF12627">
    <property type="entry name" value="PolyA_pol_RNAbd"/>
    <property type="match status" value="1"/>
</dbReference>
<keyword evidence="14" id="KW-1185">Reference proteome</keyword>
<feature type="region of interest" description="Disordered" evidence="9">
    <location>
        <begin position="420"/>
        <end position="454"/>
    </location>
</feature>
<dbReference type="InterPro" id="IPR043519">
    <property type="entry name" value="NT_sf"/>
</dbReference>
<dbReference type="CDD" id="cd05398">
    <property type="entry name" value="NT_ClassII-CCAase"/>
    <property type="match status" value="1"/>
</dbReference>
<feature type="compositionally biased region" description="Basic residues" evidence="9">
    <location>
        <begin position="431"/>
        <end position="440"/>
    </location>
</feature>
<evidence type="ECO:0000256" key="5">
    <source>
        <dbReference type="ARBA" id="ARBA00022884"/>
    </source>
</evidence>
<dbReference type="InterPro" id="IPR002646">
    <property type="entry name" value="PolA_pol_head_dom"/>
</dbReference>
<dbReference type="EMBL" id="VPFL01000013">
    <property type="protein sequence ID" value="TXF11456.1"/>
    <property type="molecule type" value="Genomic_DNA"/>
</dbReference>
<feature type="active site" evidence="7">
    <location>
        <position position="73"/>
    </location>
</feature>
<keyword evidence="3 7" id="KW-0547">Nucleotide-binding</keyword>
<dbReference type="Pfam" id="PF12626">
    <property type="entry name" value="PolyA_pol_arg_C"/>
    <property type="match status" value="1"/>
</dbReference>
<organism evidence="13 14">
    <name type="scientific">Pelomicrobium methylotrophicum</name>
    <dbReference type="NCBI Taxonomy" id="2602750"/>
    <lineage>
        <taxon>Bacteria</taxon>
        <taxon>Pseudomonadati</taxon>
        <taxon>Pseudomonadota</taxon>
        <taxon>Hydrogenophilia</taxon>
        <taxon>Hydrogenophilia incertae sedis</taxon>
        <taxon>Pelomicrobium</taxon>
    </lineage>
</organism>
<keyword evidence="6 7" id="KW-0804">Transcription</keyword>
<dbReference type="NCBIfam" id="TIGR01942">
    <property type="entry name" value="pcnB"/>
    <property type="match status" value="1"/>
</dbReference>
<dbReference type="SUPFAM" id="SSF81891">
    <property type="entry name" value="Poly A polymerase C-terminal region-like"/>
    <property type="match status" value="1"/>
</dbReference>
<accession>A0A5C7EHD8</accession>
<keyword evidence="13" id="KW-0548">Nucleotidyltransferase</keyword>
<dbReference type="OrthoDB" id="5288233at2"/>
<evidence type="ECO:0000256" key="6">
    <source>
        <dbReference type="ARBA" id="ARBA00023163"/>
    </source>
</evidence>
<dbReference type="EC" id="2.7.7.19" evidence="7"/>
<dbReference type="Gene3D" id="3.30.460.10">
    <property type="entry name" value="Beta Polymerase, domain 2"/>
    <property type="match status" value="1"/>
</dbReference>
<dbReference type="InterPro" id="IPR052191">
    <property type="entry name" value="tRNA_ntf/polyA_polymerase_I"/>
</dbReference>
<name>A0A5C7EHD8_9PROT</name>
<dbReference type="InterPro" id="IPR032828">
    <property type="entry name" value="PolyA_RNA-bd"/>
</dbReference>
<dbReference type="HAMAP" id="MF_00957">
    <property type="entry name" value="PolyA_pol"/>
    <property type="match status" value="1"/>
</dbReference>
<keyword evidence="4 7" id="KW-0067">ATP-binding</keyword>
<dbReference type="PANTHER" id="PTHR43051:SF1">
    <property type="entry name" value="POLYNUCLEOTIDE ADENYLYLTRANSFERASE FAMILY PROTEIN"/>
    <property type="match status" value="1"/>
</dbReference>
<dbReference type="GO" id="GO:0003723">
    <property type="term" value="F:RNA binding"/>
    <property type="evidence" value="ECO:0007669"/>
    <property type="project" value="UniProtKB-UniRule"/>
</dbReference>
<proteinExistence type="inferred from homology"/>
<evidence type="ECO:0000313" key="14">
    <source>
        <dbReference type="Proteomes" id="UP000321201"/>
    </source>
</evidence>
<evidence type="ECO:0000256" key="1">
    <source>
        <dbReference type="ARBA" id="ARBA00022664"/>
    </source>
</evidence>
<dbReference type="Gene3D" id="1.10.3090.10">
    <property type="entry name" value="cca-adding enzyme, domain 2"/>
    <property type="match status" value="1"/>
</dbReference>
<keyword evidence="1 7" id="KW-0507">mRNA processing</keyword>
<feature type="domain" description="Polymerase A arginine-rich C-terminal" evidence="11">
    <location>
        <begin position="325"/>
        <end position="439"/>
    </location>
</feature>
<evidence type="ECO:0000256" key="2">
    <source>
        <dbReference type="ARBA" id="ARBA00022679"/>
    </source>
</evidence>
<dbReference type="Proteomes" id="UP000321201">
    <property type="component" value="Unassembled WGS sequence"/>
</dbReference>
<sequence>MIRKLLRRVFGRAASASTPLEPRRIPLQQHGILADQISPCARRVVSTLQQAGYRAFIVGGAVRDLLLGRAPKDFDVATNATPEEVRRLFRRSRIIGRRFRLVHVMCGPETVEVSTFRGGPADDSAAGDSCTDEHGRILQDNVFGTQEEDATRRDFTANALFYDPTSQEIWDYHNGYADLKKGVLRIIGEPEKRYREDPVRMLRAVRLAAKLDLKLDPKTEAPIPRLAPLIQNVPAARVFDEMLKLLMSGHSRQCVLQLRARGLHHGLLPLLDVILEQPLGERFVMLALESTDRRIAADKPVTPSFLFAALLWHEVLATWKTFQEQGEKPIPALFRAMDEVLAVQEERLAIPRRYESMMKEIWALQPRFLQRSGQRPFRLLEHPRFRAAYDFLLLRCESGELPREVGEWWDAFQRAEPHERQALLIPGEGPRRKRRRRRKSSNATAAPARADATA</sequence>
<dbReference type="GO" id="GO:0006397">
    <property type="term" value="P:mRNA processing"/>
    <property type="evidence" value="ECO:0007669"/>
    <property type="project" value="UniProtKB-KW"/>
</dbReference>
<dbReference type="GO" id="GO:0043633">
    <property type="term" value="P:polyadenylation-dependent RNA catabolic process"/>
    <property type="evidence" value="ECO:0007669"/>
    <property type="project" value="InterPro"/>
</dbReference>
<evidence type="ECO:0000313" key="13">
    <source>
        <dbReference type="EMBL" id="TXF11456.1"/>
    </source>
</evidence>
<feature type="domain" description="Poly A polymerase head" evidence="10">
    <location>
        <begin position="55"/>
        <end position="185"/>
    </location>
</feature>
<feature type="active site" evidence="7">
    <location>
        <position position="75"/>
    </location>
</feature>
<evidence type="ECO:0000259" key="10">
    <source>
        <dbReference type="Pfam" id="PF01743"/>
    </source>
</evidence>
<reference evidence="13 14" key="1">
    <citation type="submission" date="2019-08" db="EMBL/GenBank/DDBJ databases">
        <title>Pelomicrobium methylotrophicum gen. nov., sp. nov. a moderately thermophilic, facultatively anaerobic, lithoautotrophic and methylotrophic bacterium isolated from a terrestrial mud volcano.</title>
        <authorList>
            <person name="Slobodkina G.B."/>
            <person name="Merkel A.Y."/>
            <person name="Slobodkin A.I."/>
        </authorList>
    </citation>
    <scope>NUCLEOTIDE SEQUENCE [LARGE SCALE GENOMIC DNA]</scope>
    <source>
        <strain evidence="13 14">SM250</strain>
    </source>
</reference>
<dbReference type="GO" id="GO:1990817">
    <property type="term" value="F:poly(A) RNA polymerase activity"/>
    <property type="evidence" value="ECO:0007669"/>
    <property type="project" value="UniProtKB-UniRule"/>
</dbReference>
<protein>
    <recommendedName>
        <fullName evidence="7">Poly(A) polymerase I</fullName>
        <shortName evidence="7">PAP I</shortName>
        <ecNumber evidence="7">2.7.7.19</ecNumber>
    </recommendedName>
</protein>